<dbReference type="EMBL" id="CABDUW010002430">
    <property type="protein sequence ID" value="VTJ86786.1"/>
    <property type="molecule type" value="Genomic_DNA"/>
</dbReference>
<protein>
    <recommendedName>
        <fullName evidence="11">Vomeronasal type-1 receptor</fullName>
    </recommendedName>
</protein>
<dbReference type="InterPro" id="IPR004072">
    <property type="entry name" value="Vmron_rcpt_1"/>
</dbReference>
<comment type="caution">
    <text evidence="13">The sequence shown here is derived from an EMBL/GenBank/DDBJ whole genome shotgun (WGS) entry which is preliminary data.</text>
</comment>
<organism evidence="13 14">
    <name type="scientific">Marmota monax</name>
    <name type="common">Woodchuck</name>
    <dbReference type="NCBI Taxonomy" id="9995"/>
    <lineage>
        <taxon>Eukaryota</taxon>
        <taxon>Metazoa</taxon>
        <taxon>Chordata</taxon>
        <taxon>Craniata</taxon>
        <taxon>Vertebrata</taxon>
        <taxon>Euteleostomi</taxon>
        <taxon>Mammalia</taxon>
        <taxon>Eutheria</taxon>
        <taxon>Euarchontoglires</taxon>
        <taxon>Glires</taxon>
        <taxon>Rodentia</taxon>
        <taxon>Sciuromorpha</taxon>
        <taxon>Sciuridae</taxon>
        <taxon>Xerinae</taxon>
        <taxon>Marmotini</taxon>
        <taxon>Marmota</taxon>
    </lineage>
</organism>
<comment type="subcellular location">
    <subcellularLocation>
        <location evidence="1 11">Cell membrane</location>
        <topology evidence="1 11">Multi-pass membrane protein</topology>
    </subcellularLocation>
</comment>
<dbReference type="AlphaFoldDB" id="A0A5E4CYB1"/>
<proteinExistence type="inferred from homology"/>
<reference evidence="13" key="1">
    <citation type="submission" date="2019-04" db="EMBL/GenBank/DDBJ databases">
        <authorList>
            <person name="Alioto T."/>
            <person name="Alioto T."/>
        </authorList>
    </citation>
    <scope>NUCLEOTIDE SEQUENCE [LARGE SCALE GENOMIC DNA]</scope>
</reference>
<feature type="region of interest" description="Disordered" evidence="12">
    <location>
        <begin position="284"/>
        <end position="340"/>
    </location>
</feature>
<evidence type="ECO:0000313" key="14">
    <source>
        <dbReference type="Proteomes" id="UP000335636"/>
    </source>
</evidence>
<dbReference type="GO" id="GO:0019236">
    <property type="term" value="P:response to pheromone"/>
    <property type="evidence" value="ECO:0007669"/>
    <property type="project" value="UniProtKB-KW"/>
</dbReference>
<dbReference type="Pfam" id="PF03402">
    <property type="entry name" value="V1R"/>
    <property type="match status" value="1"/>
</dbReference>
<dbReference type="GO" id="GO:0005886">
    <property type="term" value="C:plasma membrane"/>
    <property type="evidence" value="ECO:0007669"/>
    <property type="project" value="UniProtKB-SubCell"/>
</dbReference>
<keyword evidence="10 11" id="KW-0807">Transducer</keyword>
<accession>A0A5E4CYB1</accession>
<comment type="similarity">
    <text evidence="2 11">Belongs to the G-protein coupled receptor 1 family.</text>
</comment>
<keyword evidence="9 11" id="KW-0675">Receptor</keyword>
<evidence type="ECO:0000256" key="3">
    <source>
        <dbReference type="ARBA" id="ARBA00022475"/>
    </source>
</evidence>
<keyword evidence="7 11" id="KW-0297">G-protein coupled receptor</keyword>
<dbReference type="GO" id="GO:0016503">
    <property type="term" value="F:pheromone receptor activity"/>
    <property type="evidence" value="ECO:0007669"/>
    <property type="project" value="InterPro"/>
</dbReference>
<evidence type="ECO:0000256" key="6">
    <source>
        <dbReference type="ARBA" id="ARBA00022989"/>
    </source>
</evidence>
<dbReference type="Gene3D" id="1.20.1070.10">
    <property type="entry name" value="Rhodopsin 7-helix transmembrane proteins"/>
    <property type="match status" value="1"/>
</dbReference>
<name>A0A5E4CYB1_MARMO</name>
<evidence type="ECO:0000256" key="12">
    <source>
        <dbReference type="SAM" id="MobiDB-lite"/>
    </source>
</evidence>
<gene>
    <name evidence="13" type="ORF">MONAX_5E042891</name>
</gene>
<keyword evidence="6" id="KW-1133">Transmembrane helix</keyword>
<feature type="region of interest" description="Disordered" evidence="12">
    <location>
        <begin position="62"/>
        <end position="98"/>
    </location>
</feature>
<dbReference type="PANTHER" id="PTHR24062">
    <property type="entry name" value="VOMERONASAL TYPE-1 RECEPTOR"/>
    <property type="match status" value="1"/>
</dbReference>
<keyword evidence="3 11" id="KW-1003">Cell membrane</keyword>
<evidence type="ECO:0000256" key="9">
    <source>
        <dbReference type="ARBA" id="ARBA00023170"/>
    </source>
</evidence>
<evidence type="ECO:0000256" key="1">
    <source>
        <dbReference type="ARBA" id="ARBA00004651"/>
    </source>
</evidence>
<keyword evidence="5" id="KW-0812">Transmembrane</keyword>
<keyword evidence="14" id="KW-1185">Reference proteome</keyword>
<evidence type="ECO:0000256" key="2">
    <source>
        <dbReference type="ARBA" id="ARBA00010663"/>
    </source>
</evidence>
<evidence type="ECO:0000256" key="10">
    <source>
        <dbReference type="ARBA" id="ARBA00023224"/>
    </source>
</evidence>
<feature type="compositionally biased region" description="Basic and acidic residues" evidence="12">
    <location>
        <begin position="286"/>
        <end position="300"/>
    </location>
</feature>
<sequence>MMILVTGKCDMTTKFCCCQTLLVLSAETRHLLQHAHEDGPRFQTQGHEKCLLPAGWGRDLGQHLSALPAPGRPPRGPQAQAHRPPHGPPGSDTHRPAPHCGPLVSTDIWEGQDIPGDVKCKVLVFLHKVMRGQSLGTTCVLSVLQALTISTSGSSLANFKVKPANPILGACLFLWVLTMAITSHQLLCTVATPNATQPGLLFVNGHCSFLLRYRGVFLLLVTLRDVFFVGLMAVSSGYMATLLHRHQQRCLSLHTSPEHRATHSVLQLLGCFAALDSADCALPAHQQDEEKRPRAREHPQRGGQRLRQAQSPGAAQGGHTDPEPRTSPVEEQSSDADKTHLKRLLHSHLQTPLSTQTSF</sequence>
<evidence type="ECO:0000313" key="13">
    <source>
        <dbReference type="EMBL" id="VTJ86786.1"/>
    </source>
</evidence>
<evidence type="ECO:0000256" key="7">
    <source>
        <dbReference type="ARBA" id="ARBA00023040"/>
    </source>
</evidence>
<evidence type="ECO:0000256" key="8">
    <source>
        <dbReference type="ARBA" id="ARBA00023136"/>
    </source>
</evidence>
<evidence type="ECO:0000256" key="11">
    <source>
        <dbReference type="RuleBase" id="RU364061"/>
    </source>
</evidence>
<keyword evidence="4 11" id="KW-0589">Pheromone response</keyword>
<keyword evidence="8" id="KW-0472">Membrane</keyword>
<dbReference type="SUPFAM" id="SSF81321">
    <property type="entry name" value="Family A G protein-coupled receptor-like"/>
    <property type="match status" value="1"/>
</dbReference>
<evidence type="ECO:0000256" key="4">
    <source>
        <dbReference type="ARBA" id="ARBA00022507"/>
    </source>
</evidence>
<dbReference type="Proteomes" id="UP000335636">
    <property type="component" value="Unassembled WGS sequence"/>
</dbReference>
<evidence type="ECO:0000256" key="5">
    <source>
        <dbReference type="ARBA" id="ARBA00022692"/>
    </source>
</evidence>